<evidence type="ECO:0000256" key="1">
    <source>
        <dbReference type="SAM" id="Phobius"/>
    </source>
</evidence>
<evidence type="ECO:0000256" key="2">
    <source>
        <dbReference type="SAM" id="SignalP"/>
    </source>
</evidence>
<feature type="transmembrane region" description="Helical" evidence="1">
    <location>
        <begin position="438"/>
        <end position="456"/>
    </location>
</feature>
<dbReference type="EMBL" id="SSOP01000328">
    <property type="protein sequence ID" value="KAB5589030.1"/>
    <property type="molecule type" value="Genomic_DNA"/>
</dbReference>
<dbReference type="InterPro" id="IPR000073">
    <property type="entry name" value="AB_hydrolase_1"/>
</dbReference>
<evidence type="ECO:0000259" key="3">
    <source>
        <dbReference type="Pfam" id="PF00561"/>
    </source>
</evidence>
<keyword evidence="1" id="KW-0812">Transmembrane</keyword>
<feature type="chain" id="PRO_5024458362" evidence="2">
    <location>
        <begin position="19"/>
        <end position="972"/>
    </location>
</feature>
<proteinExistence type="predicted"/>
<keyword evidence="1" id="KW-0472">Membrane</keyword>
<evidence type="ECO:0000259" key="4">
    <source>
        <dbReference type="Pfam" id="PF07510"/>
    </source>
</evidence>
<name>A0A5N5QB70_9AGAM</name>
<dbReference type="InterPro" id="IPR011089">
    <property type="entry name" value="GmrSD_C"/>
</dbReference>
<dbReference type="OrthoDB" id="19657at2759"/>
<dbReference type="InterPro" id="IPR029058">
    <property type="entry name" value="AB_hydrolase_fold"/>
</dbReference>
<dbReference type="Gene3D" id="3.40.50.1820">
    <property type="entry name" value="alpha/beta hydrolase"/>
    <property type="match status" value="1"/>
</dbReference>
<dbReference type="PANTHER" id="PTHR24094:SF15">
    <property type="entry name" value="AMP-DEPENDENT SYNTHETASE_LIGASE DOMAIN-CONTAINING PROTEIN-RELATED"/>
    <property type="match status" value="1"/>
</dbReference>
<reference evidence="5 6" key="1">
    <citation type="journal article" date="2019" name="Fungal Biol. Biotechnol.">
        <title>Draft genome sequence of fastidious pathogen Ceratobasidium theobromae, which causes vascular-streak dieback in Theobroma cacao.</title>
        <authorList>
            <person name="Ali S.S."/>
            <person name="Asman A."/>
            <person name="Shao J."/>
            <person name="Firmansyah A.P."/>
            <person name="Susilo A.W."/>
            <person name="Rosmana A."/>
            <person name="McMahon P."/>
            <person name="Junaid M."/>
            <person name="Guest D."/>
            <person name="Kheng T.Y."/>
            <person name="Meinhardt L.W."/>
            <person name="Bailey B.A."/>
        </authorList>
    </citation>
    <scope>NUCLEOTIDE SEQUENCE [LARGE SCALE GENOMIC DNA]</scope>
    <source>
        <strain evidence="5 6">CT2</strain>
    </source>
</reference>
<protein>
    <submittedName>
        <fullName evidence="5">Uncharacterized protein</fullName>
    </submittedName>
</protein>
<sequence length="972" mass="106868">MNRKYLVASLAFASSSLAFPLDMMNGRRALPTPVSVQTAKAYLEELAVAAPSNEPPYKRAKFPLWSQISGACNTRETVLKRDGQDVVTNDVCAAISGTWYSEYDGETWFKAADVDIDHLVPLKEAWVSGAYSWTTARRRAFANDLDRPQLIAVTDDVNHDKGDKDPARWMPPRTPYYCTYIRAWIEVKHFYELTVDTAEKAALTDYINPNSYSLVISMNLKYIVASLTFVGISLGFPLDLMNGRRALPTPISAGTARAYLYELVVAATSNDPPYKRTEFPHWIPISGASVLKRDGQNVVTNDACTAISGTWYSEYDGATWTNATDLDIDHLVPLKEAWISGASSWTRVRRQAFANDLDRPQLIAVTDNVNQNKGDKDPSAWMPPLMSYYCTYIRAWIQVKHFYDANIDVAMTTASDRRSVDIDDEPARRSGLPPVAKYVCFGAFVLSAGLAVPFFWAKSGAAIPRSGANISSGSGPAVLLARPSHSVSVTAGAVSQPPPRLLKSVRPNGESASPDTLGAIKHAFKALGAATVIVGATAGTAFAGITLGLGITTLGEFHTVMRSLVRSYFPELHVQLHSVSDTAAAQHRIEVWEHERVEKALEDAYSRGGWRAWVVEARKQLERERAVAQRVAETGRIKHPLWTSFEERRHLQLMPSLKFPNGVSLSYFSYPDYLPSLSRPTVLFLSALFQRTDIQYVPQLRDINLTGSDLKGGFRFNFVGIDVHGHGDSVGRANWDYADNAKDVVDAMETLGVDKFFVLGTSNAQEIAIRYPERVRGMILCGTTARPWGQSFKKRFREILVPAWTSSAPPSDAVLMGSCITTLGAAAKPAEQSGSVFGDRASEHAHVQTCAERTAESAAGIELLSRIVDNWRTHIGKTKVNQPVEAMLNWPGSEDRLGDVKAPVLILHGVDDPTVEFERGEHILSLLPKSTLTRLIKLDGKGAHLINIVADVAPEVNAAIREWLDDCVSAGL</sequence>
<feature type="domain" description="GmrSD restriction endonucleases C-terminal" evidence="4">
    <location>
        <begin position="310"/>
        <end position="405"/>
    </location>
</feature>
<organism evidence="5 6">
    <name type="scientific">Ceratobasidium theobromae</name>
    <dbReference type="NCBI Taxonomy" id="1582974"/>
    <lineage>
        <taxon>Eukaryota</taxon>
        <taxon>Fungi</taxon>
        <taxon>Dikarya</taxon>
        <taxon>Basidiomycota</taxon>
        <taxon>Agaricomycotina</taxon>
        <taxon>Agaricomycetes</taxon>
        <taxon>Cantharellales</taxon>
        <taxon>Ceratobasidiaceae</taxon>
        <taxon>Ceratobasidium</taxon>
    </lineage>
</organism>
<dbReference type="SUPFAM" id="SSF53474">
    <property type="entry name" value="alpha/beta-Hydrolases"/>
    <property type="match status" value="1"/>
</dbReference>
<feature type="signal peptide" evidence="2">
    <location>
        <begin position="1"/>
        <end position="18"/>
    </location>
</feature>
<evidence type="ECO:0000313" key="6">
    <source>
        <dbReference type="Proteomes" id="UP000383932"/>
    </source>
</evidence>
<dbReference type="PANTHER" id="PTHR24094">
    <property type="entry name" value="SECRETED PROTEIN"/>
    <property type="match status" value="1"/>
</dbReference>
<dbReference type="Pfam" id="PF00561">
    <property type="entry name" value="Abhydrolase_1"/>
    <property type="match status" value="1"/>
</dbReference>
<feature type="domain" description="AB hydrolase-1" evidence="3">
    <location>
        <begin position="680"/>
        <end position="929"/>
    </location>
</feature>
<dbReference type="AlphaFoldDB" id="A0A5N5QB70"/>
<keyword evidence="1" id="KW-1133">Transmembrane helix</keyword>
<evidence type="ECO:0000313" key="5">
    <source>
        <dbReference type="EMBL" id="KAB5589030.1"/>
    </source>
</evidence>
<accession>A0A5N5QB70</accession>
<dbReference type="Proteomes" id="UP000383932">
    <property type="component" value="Unassembled WGS sequence"/>
</dbReference>
<gene>
    <name evidence="5" type="ORF">CTheo_7526</name>
</gene>
<comment type="caution">
    <text evidence="5">The sequence shown here is derived from an EMBL/GenBank/DDBJ whole genome shotgun (WGS) entry which is preliminary data.</text>
</comment>
<dbReference type="Pfam" id="PF07510">
    <property type="entry name" value="GmrSD_C"/>
    <property type="match status" value="2"/>
</dbReference>
<keyword evidence="2" id="KW-0732">Signal</keyword>
<feature type="domain" description="GmrSD restriction endonucleases C-terminal" evidence="4">
    <location>
        <begin position="96"/>
        <end position="204"/>
    </location>
</feature>
<keyword evidence="6" id="KW-1185">Reference proteome</keyword>